<comment type="caution">
    <text evidence="2">The sequence shown here is derived from an EMBL/GenBank/DDBJ whole genome shotgun (WGS) entry which is preliminary data.</text>
</comment>
<keyword evidence="3" id="KW-1185">Reference proteome</keyword>
<evidence type="ECO:0000313" key="2">
    <source>
        <dbReference type="EMBL" id="MBB5346827.1"/>
    </source>
</evidence>
<sequence length="116" mass="12661">MHTVCCQIRRAVIPTGICLALLVLTGCSQTMYGAANITSSPEGAAIVNLRDNSQIGTTPARVVWKGEEGTAEQVTLQLRKQGYIDKISTIWINHRHRSEAEAKANAVDITVELEKQ</sequence>
<dbReference type="Proteomes" id="UP000539642">
    <property type="component" value="Unassembled WGS sequence"/>
</dbReference>
<evidence type="ECO:0008006" key="4">
    <source>
        <dbReference type="Google" id="ProtNLM"/>
    </source>
</evidence>
<name>A0A840UKG6_9BACT</name>
<protein>
    <recommendedName>
        <fullName evidence="4">PEGA domain-containing protein</fullName>
    </recommendedName>
</protein>
<reference evidence="2 3" key="1">
    <citation type="submission" date="2020-08" db="EMBL/GenBank/DDBJ databases">
        <title>Genomic Encyclopedia of Type Strains, Phase IV (KMG-IV): sequencing the most valuable type-strain genomes for metagenomic binning, comparative biology and taxonomic classification.</title>
        <authorList>
            <person name="Goeker M."/>
        </authorList>
    </citation>
    <scope>NUCLEOTIDE SEQUENCE [LARGE SCALE GENOMIC DNA]</scope>
    <source>
        <strain evidence="2 3">DSM 28570</strain>
    </source>
</reference>
<feature type="chain" id="PRO_5032666284" description="PEGA domain-containing protein" evidence="1">
    <location>
        <begin position="34"/>
        <end position="116"/>
    </location>
</feature>
<gene>
    <name evidence="2" type="ORF">HNQ81_000537</name>
</gene>
<keyword evidence="1" id="KW-0732">Signal</keyword>
<accession>A0A840UKG6</accession>
<evidence type="ECO:0000313" key="3">
    <source>
        <dbReference type="Proteomes" id="UP000539642"/>
    </source>
</evidence>
<evidence type="ECO:0000256" key="1">
    <source>
        <dbReference type="SAM" id="SignalP"/>
    </source>
</evidence>
<dbReference type="RefSeq" id="WP_183348058.1">
    <property type="nucleotide sequence ID" value="NZ_JACHEO010000002.1"/>
</dbReference>
<organism evidence="2 3">
    <name type="scientific">Desulfoprunum benzoelyticum</name>
    <dbReference type="NCBI Taxonomy" id="1506996"/>
    <lineage>
        <taxon>Bacteria</taxon>
        <taxon>Pseudomonadati</taxon>
        <taxon>Thermodesulfobacteriota</taxon>
        <taxon>Desulfobulbia</taxon>
        <taxon>Desulfobulbales</taxon>
        <taxon>Desulfobulbaceae</taxon>
        <taxon>Desulfoprunum</taxon>
    </lineage>
</organism>
<proteinExistence type="predicted"/>
<dbReference type="EMBL" id="JACHEO010000002">
    <property type="protein sequence ID" value="MBB5346827.1"/>
    <property type="molecule type" value="Genomic_DNA"/>
</dbReference>
<dbReference type="AlphaFoldDB" id="A0A840UKG6"/>
<feature type="signal peptide" evidence="1">
    <location>
        <begin position="1"/>
        <end position="33"/>
    </location>
</feature>